<dbReference type="EMBL" id="CYXR01000021">
    <property type="protein sequence ID" value="CUN08195.1"/>
    <property type="molecule type" value="Genomic_DNA"/>
</dbReference>
<reference evidence="4 5" key="1">
    <citation type="submission" date="2015-09" db="EMBL/GenBank/DDBJ databases">
        <authorList>
            <consortium name="Pathogen Informatics"/>
        </authorList>
    </citation>
    <scope>NUCLEOTIDE SEQUENCE [LARGE SCALE GENOMIC DNA]</scope>
    <source>
        <strain evidence="4 5">2789STDY5834962</strain>
    </source>
</reference>
<dbReference type="RefSeq" id="WP_055157842.1">
    <property type="nucleotide sequence ID" value="NZ_CAXSNH010000001.1"/>
</dbReference>
<keyword evidence="4" id="KW-0378">Hydrolase</keyword>
<sequence>MKKKIGKMRGVLLLTFALFLTACGTGGADAQSASYGNSQAAVVERQSGSGENESTAGGSQDPVSATLDNIPAYSGTPYVVIDDNEPDFTEDELTDQSYESYSDLDELGRCGVAASNIGTDLMPTGKRGKIGQVKPSGWQTIKFDNVDGKYLYNRCHLIGYQLTAENANEKNLITGTRYMNVDGMLPFENMVADYIKETDNHVMYRVTPVFEGENLVASGVLMEAESVEDHGEGVKFNVYVYNVQPGITIDYATGKAVLSDTDASVGTGKTSGNTEKKMYVLNENTKKFHTPECSGVKDIKEGNKKTFTGSREELIKEGYIPCGRCKP</sequence>
<dbReference type="InterPro" id="IPR044927">
    <property type="entry name" value="Endonuclea_NS_2"/>
</dbReference>
<protein>
    <submittedName>
        <fullName evidence="4">Competence-specific nuclease</fullName>
        <ecNumber evidence="4">3.1.30.-</ecNumber>
    </submittedName>
</protein>
<organism evidence="4 5">
    <name type="scientific">Coprococcus comes</name>
    <dbReference type="NCBI Taxonomy" id="410072"/>
    <lineage>
        <taxon>Bacteria</taxon>
        <taxon>Bacillati</taxon>
        <taxon>Bacillota</taxon>
        <taxon>Clostridia</taxon>
        <taxon>Lachnospirales</taxon>
        <taxon>Lachnospiraceae</taxon>
        <taxon>Coprococcus</taxon>
    </lineage>
</organism>
<evidence type="ECO:0000313" key="4">
    <source>
        <dbReference type="EMBL" id="CUN08195.1"/>
    </source>
</evidence>
<evidence type="ECO:0000256" key="2">
    <source>
        <dbReference type="SAM" id="SignalP"/>
    </source>
</evidence>
<dbReference type="SUPFAM" id="SSF57884">
    <property type="entry name" value="Ada DNA repair protein, N-terminal domain (N-Ada 10)"/>
    <property type="match status" value="1"/>
</dbReference>
<evidence type="ECO:0000259" key="3">
    <source>
        <dbReference type="Pfam" id="PF13930"/>
    </source>
</evidence>
<name>A0A173U239_9FIRM</name>
<feature type="chain" id="PRO_5038872438" evidence="2">
    <location>
        <begin position="23"/>
        <end position="327"/>
    </location>
</feature>
<dbReference type="Proteomes" id="UP000095727">
    <property type="component" value="Unassembled WGS sequence"/>
</dbReference>
<dbReference type="Pfam" id="PF13930">
    <property type="entry name" value="Endonuclea_NS_2"/>
    <property type="match status" value="1"/>
</dbReference>
<feature type="domain" description="Type VII secretion system protein EssD-like" evidence="3">
    <location>
        <begin position="98"/>
        <end position="226"/>
    </location>
</feature>
<gene>
    <name evidence="4" type="primary">endA</name>
    <name evidence="4" type="ORF">ERS852574_02579</name>
</gene>
<dbReference type="PROSITE" id="PS51257">
    <property type="entry name" value="PROKAR_LIPOPROTEIN"/>
    <property type="match status" value="1"/>
</dbReference>
<dbReference type="GO" id="GO:0016787">
    <property type="term" value="F:hydrolase activity"/>
    <property type="evidence" value="ECO:0007669"/>
    <property type="project" value="UniProtKB-KW"/>
</dbReference>
<dbReference type="Gene3D" id="3.40.10.10">
    <property type="entry name" value="DNA Methylphosphotriester Repair Domain"/>
    <property type="match status" value="1"/>
</dbReference>
<dbReference type="EC" id="3.1.30.-" evidence="4"/>
<evidence type="ECO:0000313" key="5">
    <source>
        <dbReference type="Proteomes" id="UP000095727"/>
    </source>
</evidence>
<dbReference type="Gene3D" id="3.40.570.10">
    <property type="entry name" value="Extracellular Endonuclease, subunit A"/>
    <property type="match status" value="1"/>
</dbReference>
<dbReference type="InterPro" id="IPR035451">
    <property type="entry name" value="Ada-like_dom_sf"/>
</dbReference>
<keyword evidence="2" id="KW-0732">Signal</keyword>
<feature type="region of interest" description="Disordered" evidence="1">
    <location>
        <begin position="43"/>
        <end position="67"/>
    </location>
</feature>
<dbReference type="InterPro" id="IPR044929">
    <property type="entry name" value="DNA/RNA_non-sp_Endonuclease_sf"/>
</dbReference>
<proteinExistence type="predicted"/>
<dbReference type="AlphaFoldDB" id="A0A173U239"/>
<accession>A0A173U239</accession>
<feature type="signal peptide" evidence="2">
    <location>
        <begin position="1"/>
        <end position="22"/>
    </location>
</feature>
<evidence type="ECO:0000256" key="1">
    <source>
        <dbReference type="SAM" id="MobiDB-lite"/>
    </source>
</evidence>